<name>A0A7J9FQ52_9ROSI</name>
<gene>
    <name evidence="1" type="ORF">Gotri_024915</name>
</gene>
<sequence>ESNLRPHNLSHYNKLWVWRSIVHPLTTNDSISKSFVDNPKILAGNDEKINFWAGCWVREFLLKSIFSRVFALAVKKVGNIVDFGFWLDGKWVWHVEHKRPFFIERKSSVLLLWVSSGENQRAKLWKLVWAKLAPRTWNSSFGYWCMVELLNLSNPREIGMVEQFEVVEIAQSHI</sequence>
<feature type="non-terminal residue" evidence="1">
    <location>
        <position position="1"/>
    </location>
</feature>
<dbReference type="EMBL" id="JABEZW010224183">
    <property type="protein sequence ID" value="MBA0786705.1"/>
    <property type="molecule type" value="Genomic_DNA"/>
</dbReference>
<dbReference type="Proteomes" id="UP000593568">
    <property type="component" value="Unassembled WGS sequence"/>
</dbReference>
<accession>A0A7J9FQ52</accession>
<reference evidence="1 2" key="1">
    <citation type="journal article" date="2019" name="Genome Biol. Evol.">
        <title>Insights into the evolution of the New World diploid cottons (Gossypium, subgenus Houzingenia) based on genome sequencing.</title>
        <authorList>
            <person name="Grover C.E."/>
            <person name="Arick M.A. 2nd"/>
            <person name="Thrash A."/>
            <person name="Conover J.L."/>
            <person name="Sanders W.S."/>
            <person name="Peterson D.G."/>
            <person name="Frelichowski J.E."/>
            <person name="Scheffler J.A."/>
            <person name="Scheffler B.E."/>
            <person name="Wendel J.F."/>
        </authorList>
    </citation>
    <scope>NUCLEOTIDE SEQUENCE [LARGE SCALE GENOMIC DNA]</scope>
    <source>
        <strain evidence="1">8</strain>
        <tissue evidence="1">Leaf</tissue>
    </source>
</reference>
<dbReference type="AlphaFoldDB" id="A0A7J9FQ52"/>
<comment type="caution">
    <text evidence="1">The sequence shown here is derived from an EMBL/GenBank/DDBJ whole genome shotgun (WGS) entry which is preliminary data.</text>
</comment>
<keyword evidence="2" id="KW-1185">Reference proteome</keyword>
<proteinExistence type="predicted"/>
<protein>
    <recommendedName>
        <fullName evidence="3">Reverse transcriptase zinc-binding domain-containing protein</fullName>
    </recommendedName>
</protein>
<organism evidence="1 2">
    <name type="scientific">Gossypium trilobum</name>
    <dbReference type="NCBI Taxonomy" id="34281"/>
    <lineage>
        <taxon>Eukaryota</taxon>
        <taxon>Viridiplantae</taxon>
        <taxon>Streptophyta</taxon>
        <taxon>Embryophyta</taxon>
        <taxon>Tracheophyta</taxon>
        <taxon>Spermatophyta</taxon>
        <taxon>Magnoliopsida</taxon>
        <taxon>eudicotyledons</taxon>
        <taxon>Gunneridae</taxon>
        <taxon>Pentapetalae</taxon>
        <taxon>rosids</taxon>
        <taxon>malvids</taxon>
        <taxon>Malvales</taxon>
        <taxon>Malvaceae</taxon>
        <taxon>Malvoideae</taxon>
        <taxon>Gossypium</taxon>
    </lineage>
</organism>
<evidence type="ECO:0008006" key="3">
    <source>
        <dbReference type="Google" id="ProtNLM"/>
    </source>
</evidence>
<evidence type="ECO:0000313" key="1">
    <source>
        <dbReference type="EMBL" id="MBA0786705.1"/>
    </source>
</evidence>
<evidence type="ECO:0000313" key="2">
    <source>
        <dbReference type="Proteomes" id="UP000593568"/>
    </source>
</evidence>